<evidence type="ECO:0000313" key="2">
    <source>
        <dbReference type="EMBL" id="AMQ84057.1"/>
    </source>
</evidence>
<dbReference type="EMBL" id="CP014205">
    <property type="protein sequence ID" value="AMQ84057.1"/>
    <property type="molecule type" value="Genomic_DNA"/>
</dbReference>
<evidence type="ECO:0000256" key="1">
    <source>
        <dbReference type="SAM" id="Phobius"/>
    </source>
</evidence>
<feature type="transmembrane region" description="Helical" evidence="1">
    <location>
        <begin position="155"/>
        <end position="174"/>
    </location>
</feature>
<name>A0ABM5ZK69_9PSED</name>
<accession>A0ABM5ZK69</accession>
<gene>
    <name evidence="2" type="ORF">AWU82_12285</name>
</gene>
<feature type="transmembrane region" description="Helical" evidence="1">
    <location>
        <begin position="6"/>
        <end position="24"/>
    </location>
</feature>
<keyword evidence="1" id="KW-1133">Transmembrane helix</keyword>
<evidence type="ECO:0000313" key="3">
    <source>
        <dbReference type="Proteomes" id="UP000075187"/>
    </source>
</evidence>
<organism evidence="2 3">
    <name type="scientific">Pseudomonas glycinae</name>
    <dbReference type="NCBI Taxonomy" id="1785145"/>
    <lineage>
        <taxon>Bacteria</taxon>
        <taxon>Pseudomonadati</taxon>
        <taxon>Pseudomonadota</taxon>
        <taxon>Gammaproteobacteria</taxon>
        <taxon>Pseudomonadales</taxon>
        <taxon>Pseudomonadaceae</taxon>
        <taxon>Pseudomonas</taxon>
    </lineage>
</organism>
<keyword evidence="3" id="KW-1185">Reference proteome</keyword>
<keyword evidence="1" id="KW-0812">Transmembrane</keyword>
<keyword evidence="1" id="KW-0472">Membrane</keyword>
<sequence length="206" mass="23470">MEIGTIVKIIMAIGAMIGVAKIFYELSSSSKLKLREEYKFAKEFLADLDEEVPPHHLAVERGYYALAGTSSIQVSDIKYLISLSNPNKSLSDYALSRRYVELNKKVHRIEFRSKYQNRFSRVWRKSFYLLIYILASLLAMSPLLLAAPFNLGPKFMLLALVTIPGCGFFAFDALRSCMKIMRGEALVKDQEKHVPLIIVKNDKKII</sequence>
<dbReference type="Proteomes" id="UP000075187">
    <property type="component" value="Chromosome"/>
</dbReference>
<feature type="transmembrane region" description="Helical" evidence="1">
    <location>
        <begin position="127"/>
        <end position="149"/>
    </location>
</feature>
<protein>
    <submittedName>
        <fullName evidence="2">Uncharacterized protein</fullName>
    </submittedName>
</protein>
<reference evidence="2" key="1">
    <citation type="submission" date="2017-12" db="EMBL/GenBank/DDBJ databases">
        <title>Pseudomonas sp. MS586 complete sequence.</title>
        <authorList>
            <person name="Lu S."/>
            <person name="Deng P."/>
        </authorList>
    </citation>
    <scope>NUCLEOTIDE SEQUENCE</scope>
    <source>
        <strain evidence="2">MS586</strain>
    </source>
</reference>
<proteinExistence type="predicted"/>